<dbReference type="Pfam" id="PF00005">
    <property type="entry name" value="ABC_tran"/>
    <property type="match status" value="2"/>
</dbReference>
<feature type="transmembrane region" description="Helical" evidence="9">
    <location>
        <begin position="75"/>
        <end position="93"/>
    </location>
</feature>
<dbReference type="InterPro" id="IPR044726">
    <property type="entry name" value="ABCC_6TM_D2"/>
</dbReference>
<feature type="transmembrane region" description="Helical" evidence="9">
    <location>
        <begin position="482"/>
        <end position="504"/>
    </location>
</feature>
<feature type="transmembrane region" description="Helical" evidence="9">
    <location>
        <begin position="133"/>
        <end position="152"/>
    </location>
</feature>
<dbReference type="FunFam" id="1.20.1560.10:FF:000055">
    <property type="entry name" value="ABC multidrug transporter (Eurofung)"/>
    <property type="match status" value="1"/>
</dbReference>
<evidence type="ECO:0000313" key="12">
    <source>
        <dbReference type="EMBL" id="PYI24792.1"/>
    </source>
</evidence>
<evidence type="ECO:0000259" key="11">
    <source>
        <dbReference type="PROSITE" id="PS50929"/>
    </source>
</evidence>
<keyword evidence="6 9" id="KW-1133">Transmembrane helix</keyword>
<evidence type="ECO:0000256" key="2">
    <source>
        <dbReference type="ARBA" id="ARBA00022448"/>
    </source>
</evidence>
<keyword evidence="7 9" id="KW-0472">Membrane</keyword>
<evidence type="ECO:0000256" key="9">
    <source>
        <dbReference type="SAM" id="Phobius"/>
    </source>
</evidence>
<reference evidence="12 13" key="1">
    <citation type="submission" date="2018-02" db="EMBL/GenBank/DDBJ databases">
        <title>The genomes of Aspergillus section Nigri reveals drivers in fungal speciation.</title>
        <authorList>
            <consortium name="DOE Joint Genome Institute"/>
            <person name="Vesth T.C."/>
            <person name="Nybo J."/>
            <person name="Theobald S."/>
            <person name="Brandl J."/>
            <person name="Frisvad J.C."/>
            <person name="Nielsen K.F."/>
            <person name="Lyhne E.K."/>
            <person name="Kogle M.E."/>
            <person name="Kuo A."/>
            <person name="Riley R."/>
            <person name="Clum A."/>
            <person name="Nolan M."/>
            <person name="Lipzen A."/>
            <person name="Salamov A."/>
            <person name="Henrissat B."/>
            <person name="Wiebenga A."/>
            <person name="De vries R.P."/>
            <person name="Grigoriev I.V."/>
            <person name="Mortensen U.H."/>
            <person name="Andersen M.R."/>
            <person name="Baker S.E."/>
        </authorList>
    </citation>
    <scope>NUCLEOTIDE SEQUENCE [LARGE SCALE GENOMIC DNA]</scope>
    <source>
        <strain evidence="12 13">CBS 115571</strain>
    </source>
</reference>
<evidence type="ECO:0000256" key="6">
    <source>
        <dbReference type="ARBA" id="ARBA00022989"/>
    </source>
</evidence>
<feature type="compositionally biased region" description="Polar residues" evidence="8">
    <location>
        <begin position="805"/>
        <end position="818"/>
    </location>
</feature>
<dbReference type="SMART" id="SM00382">
    <property type="entry name" value="AAA"/>
    <property type="match status" value="2"/>
</dbReference>
<dbReference type="FunFam" id="1.20.1560.10:FF:000066">
    <property type="entry name" value="ABC multidrug transporter (Eurofung)"/>
    <property type="match status" value="1"/>
</dbReference>
<feature type="transmembrane region" description="Helical" evidence="9">
    <location>
        <begin position="34"/>
        <end position="54"/>
    </location>
</feature>
<keyword evidence="2" id="KW-0813">Transport</keyword>
<dbReference type="GO" id="GO:0140359">
    <property type="term" value="F:ABC-type transporter activity"/>
    <property type="evidence" value="ECO:0007669"/>
    <property type="project" value="InterPro"/>
</dbReference>
<organism evidence="12 13">
    <name type="scientific">Aspergillus violaceofuscus (strain CBS 115571)</name>
    <dbReference type="NCBI Taxonomy" id="1450538"/>
    <lineage>
        <taxon>Eukaryota</taxon>
        <taxon>Fungi</taxon>
        <taxon>Dikarya</taxon>
        <taxon>Ascomycota</taxon>
        <taxon>Pezizomycotina</taxon>
        <taxon>Eurotiomycetes</taxon>
        <taxon>Eurotiomycetidae</taxon>
        <taxon>Eurotiales</taxon>
        <taxon>Aspergillaceae</taxon>
        <taxon>Aspergillus</taxon>
    </lineage>
</organism>
<evidence type="ECO:0000259" key="10">
    <source>
        <dbReference type="PROSITE" id="PS50893"/>
    </source>
</evidence>
<feature type="domain" description="ABC transporter" evidence="10">
    <location>
        <begin position="1227"/>
        <end position="1479"/>
    </location>
</feature>
<dbReference type="PANTHER" id="PTHR24223">
    <property type="entry name" value="ATP-BINDING CASSETTE SUB-FAMILY C"/>
    <property type="match status" value="1"/>
</dbReference>
<dbReference type="InterPro" id="IPR036640">
    <property type="entry name" value="ABC1_TM_sf"/>
</dbReference>
<dbReference type="InterPro" id="IPR003439">
    <property type="entry name" value="ABC_transporter-like_ATP-bd"/>
</dbReference>
<evidence type="ECO:0000256" key="1">
    <source>
        <dbReference type="ARBA" id="ARBA00004141"/>
    </source>
</evidence>
<dbReference type="InterPro" id="IPR017871">
    <property type="entry name" value="ABC_transporter-like_CS"/>
</dbReference>
<dbReference type="EMBL" id="KZ825101">
    <property type="protein sequence ID" value="PYI24792.1"/>
    <property type="molecule type" value="Genomic_DNA"/>
</dbReference>
<dbReference type="GO" id="GO:0005524">
    <property type="term" value="F:ATP binding"/>
    <property type="evidence" value="ECO:0007669"/>
    <property type="project" value="UniProtKB-KW"/>
</dbReference>
<feature type="region of interest" description="Disordered" evidence="8">
    <location>
        <begin position="805"/>
        <end position="824"/>
    </location>
</feature>
<feature type="domain" description="ABC transmembrane type-1" evidence="11">
    <location>
        <begin position="253"/>
        <end position="541"/>
    </location>
</feature>
<dbReference type="CDD" id="cd18579">
    <property type="entry name" value="ABC_6TM_ABCC_D1"/>
    <property type="match status" value="1"/>
</dbReference>
<dbReference type="PROSITE" id="PS50893">
    <property type="entry name" value="ABC_TRANSPORTER_2"/>
    <property type="match status" value="2"/>
</dbReference>
<feature type="transmembrane region" description="Helical" evidence="9">
    <location>
        <begin position="916"/>
        <end position="941"/>
    </location>
</feature>
<keyword evidence="13" id="KW-1185">Reference proteome</keyword>
<dbReference type="InterPro" id="IPR044746">
    <property type="entry name" value="ABCC_6TM_D1"/>
</dbReference>
<dbReference type="PROSITE" id="PS50929">
    <property type="entry name" value="ABC_TM1F"/>
    <property type="match status" value="2"/>
</dbReference>
<dbReference type="InterPro" id="IPR003593">
    <property type="entry name" value="AAA+_ATPase"/>
</dbReference>
<feature type="transmembrane region" description="Helical" evidence="9">
    <location>
        <begin position="878"/>
        <end position="896"/>
    </location>
</feature>
<dbReference type="InterPro" id="IPR011527">
    <property type="entry name" value="ABC1_TM_dom"/>
</dbReference>
<evidence type="ECO:0000256" key="3">
    <source>
        <dbReference type="ARBA" id="ARBA00022692"/>
    </source>
</evidence>
<dbReference type="PROSITE" id="PS00211">
    <property type="entry name" value="ABC_TRANSPORTER_1"/>
    <property type="match status" value="1"/>
</dbReference>
<evidence type="ECO:0000256" key="5">
    <source>
        <dbReference type="ARBA" id="ARBA00022840"/>
    </source>
</evidence>
<keyword evidence="4" id="KW-0547">Nucleotide-binding</keyword>
<dbReference type="STRING" id="1450538.A0A2V5HQ68"/>
<name>A0A2V5HQ68_ASPV1</name>
<dbReference type="PANTHER" id="PTHR24223:SF404">
    <property type="entry name" value="ABC MULTIDRUG TRANSPORTER (EUROFUNG)-RELATED"/>
    <property type="match status" value="1"/>
</dbReference>
<keyword evidence="12" id="KW-0378">Hydrolase</keyword>
<keyword evidence="5" id="KW-0067">ATP-binding</keyword>
<feature type="transmembrane region" description="Helical" evidence="9">
    <location>
        <begin position="381"/>
        <end position="403"/>
    </location>
</feature>
<feature type="transmembrane region" description="Helical" evidence="9">
    <location>
        <begin position="1107"/>
        <end position="1129"/>
    </location>
</feature>
<feature type="domain" description="ABC transporter" evidence="10">
    <location>
        <begin position="595"/>
        <end position="821"/>
    </location>
</feature>
<dbReference type="Gene3D" id="3.40.50.300">
    <property type="entry name" value="P-loop containing nucleotide triphosphate hydrolases"/>
    <property type="match status" value="2"/>
</dbReference>
<comment type="subcellular location">
    <subcellularLocation>
        <location evidence="1">Membrane</location>
        <topology evidence="1">Multi-pass membrane protein</topology>
    </subcellularLocation>
</comment>
<proteinExistence type="predicted"/>
<dbReference type="InterPro" id="IPR027417">
    <property type="entry name" value="P-loop_NTPase"/>
</dbReference>
<protein>
    <submittedName>
        <fullName evidence="12">P-loop containing nucleoside triphosphate hydrolase protein</fullName>
    </submittedName>
</protein>
<accession>A0A2V5HQ68</accession>
<dbReference type="GO" id="GO:0016020">
    <property type="term" value="C:membrane"/>
    <property type="evidence" value="ECO:0007669"/>
    <property type="project" value="UniProtKB-SubCell"/>
</dbReference>
<evidence type="ECO:0000256" key="8">
    <source>
        <dbReference type="SAM" id="MobiDB-lite"/>
    </source>
</evidence>
<feature type="transmembrane region" description="Helical" evidence="9">
    <location>
        <begin position="253"/>
        <end position="273"/>
    </location>
</feature>
<feature type="domain" description="ABC transmembrane type-1" evidence="11">
    <location>
        <begin position="881"/>
        <end position="1165"/>
    </location>
</feature>
<evidence type="ECO:0000313" key="13">
    <source>
        <dbReference type="Proteomes" id="UP000249829"/>
    </source>
</evidence>
<dbReference type="Pfam" id="PF00664">
    <property type="entry name" value="ABC_membrane"/>
    <property type="match status" value="2"/>
</dbReference>
<keyword evidence="3 9" id="KW-0812">Transmembrane</keyword>
<dbReference type="GO" id="GO:0016887">
    <property type="term" value="F:ATP hydrolysis activity"/>
    <property type="evidence" value="ECO:0007669"/>
    <property type="project" value="InterPro"/>
</dbReference>
<dbReference type="SUPFAM" id="SSF52540">
    <property type="entry name" value="P-loop containing nucleoside triphosphate hydrolases"/>
    <property type="match status" value="2"/>
</dbReference>
<dbReference type="OMA" id="CILVIAK"/>
<dbReference type="InterPro" id="IPR050173">
    <property type="entry name" value="ABC_transporter_C-like"/>
</dbReference>
<feature type="transmembrane region" description="Helical" evidence="9">
    <location>
        <begin position="516"/>
        <end position="540"/>
    </location>
</feature>
<dbReference type="CDD" id="cd18580">
    <property type="entry name" value="ABC_6TM_ABCC_D2"/>
    <property type="match status" value="1"/>
</dbReference>
<dbReference type="Proteomes" id="UP000249829">
    <property type="component" value="Unassembled WGS sequence"/>
</dbReference>
<evidence type="ECO:0000256" key="7">
    <source>
        <dbReference type="ARBA" id="ARBA00023136"/>
    </source>
</evidence>
<sequence length="1487" mass="163252">MTVFACPLGSDNSFGPVVSGYCREFDFTLLFEDVVLVFIPSFVFLTIHIIRIACLLPKPVKGANQRRTISLMTRVWLVAQILQAFDTCVAIVVTYFERAHSPRPPIWPSLHLFVAVLLDSVRARTFWLASNTILAPIILSVTLGLRVLLLILESTLPTHSQSPQHSDSTEEESSSLWELCLLTWVLPILKQGFFSPLTLEQVPPIGHSLTAERLIRRLQRRWDQVYQSRRNQLFHTVFRTFKTEFLHGVIPRLGFSAFTLMQPLLVNAMIKFVGSPDNQMTRNKGYGLIGASAIVYLGLAASKALYNRQAYRFVIGVRGALLATVYSQTLELGAADQGCTSALTLLGTDVERIATGLRDVHEIWASPIDIGLAVWLLGRQLAVSCIVPVVLSLLCILVIAKVCKLKNQAQREWIERVEGRIDVTRRMLNDIKSIKLLGLGGHIETIISRCRSIEIATSHKFRSLLCWEVFIGFMQPILTTSIANFSWLVSPAASFALFTIVSTANKSSPLDPAQAFTALSLMSLITLPVLTLIQALPALFQCLGSFARLQEYFARQHAQPLQLDSRLVSSSTSLLGRLGSEVPPAGTEKGPLIALRNATVKWNASGPEVLHEIDLDVHKGDIIAIVGPVSAGKTTLLESVLGETVVDYGYIHTPRVPTAYCSQVPWLVEGSVRDNIVGPMGMQPAWYHQVLWMCGVSEDLQALPDGDLTRVGGQGNALSGGQKQRVALARAVYSRYELVVLDDIFSGLDAVTIDRICQRLLSADRGYFRRKGITVLLSTHNSKVAALVDEVFVLENGRVAQHILSSTSTQSPEAQALSTDADEDAAKKWPIASERCVNPEEDELSSDENSCAHDSTQPSHTEVGAGYSYYLKSTGRTLASLYVILILIAAFCQDFPNLWLKWWSNADSQGSSQLSGMYLGVFIAFAVGTVVVGAAGSWVYLIRMISISAERLHADLLSSIMRPNTFSAPLSWPNDTTSGDILNRFSQDLELVDMTLPLAAVNATKAIGSCLLKLAILFVVAKYMSLAVPPLLLVCFLLQKCYLRTSRQIRLLSIEAKAPLFQHLSEALSGGASIRTFQWRTHLEEANLSMVDNSQKCTYTLFMVQQWLTLAMDLIASGLIVLLTVLTVLMRDSFDPGSSGTAVVTLMSFTQSLARLLKFWSMTESCLGAVSRIQSFAAHTPSESSGKAALPQHTAWPSRGAIEMQNMSAAYKYVPLPTPFLLVPNAEDRADLNNSPSRSNPVLNGVSMRIEPGQKIALCGRSGSGKSSLLLCLTGLLRPHCATGTIHIDGLDITSVPSQDICARLSVVPQEPCYLPGTIRFNIDPTHTLSDTALARILDTTHLTDLVARLGGMDATLDPTRWSAGQGQLLALARAVARQSKVLILDEAMSRGGAFEERVGLTHNLHAGYCRVDHATQALMDRVVSEEFADCTVVSIVHRYDNLAWFDKVAVMENGRLVEFERPDALLAREQSRFRALHPAKTAYNTR</sequence>
<feature type="transmembrane region" description="Helical" evidence="9">
    <location>
        <begin position="285"/>
        <end position="306"/>
    </location>
</feature>
<gene>
    <name evidence="12" type="ORF">BO99DRAFT_408229</name>
</gene>
<dbReference type="Gene3D" id="1.20.1560.10">
    <property type="entry name" value="ABC transporter type 1, transmembrane domain"/>
    <property type="match status" value="2"/>
</dbReference>
<evidence type="ECO:0000256" key="4">
    <source>
        <dbReference type="ARBA" id="ARBA00022741"/>
    </source>
</evidence>
<dbReference type="SUPFAM" id="SSF90123">
    <property type="entry name" value="ABC transporter transmembrane region"/>
    <property type="match status" value="2"/>
</dbReference>